<organism evidence="2">
    <name type="scientific">marine metagenome</name>
    <dbReference type="NCBI Taxonomy" id="408172"/>
    <lineage>
        <taxon>unclassified sequences</taxon>
        <taxon>metagenomes</taxon>
        <taxon>ecological metagenomes</taxon>
    </lineage>
</organism>
<proteinExistence type="predicted"/>
<protein>
    <submittedName>
        <fullName evidence="2">Uncharacterized protein</fullName>
    </submittedName>
</protein>
<reference evidence="2" key="1">
    <citation type="submission" date="2018-05" db="EMBL/GenBank/DDBJ databases">
        <authorList>
            <person name="Lanie J.A."/>
            <person name="Ng W.-L."/>
            <person name="Kazmierczak K.M."/>
            <person name="Andrzejewski T.M."/>
            <person name="Davidsen T.M."/>
            <person name="Wayne K.J."/>
            <person name="Tettelin H."/>
            <person name="Glass J.I."/>
            <person name="Rusch D."/>
            <person name="Podicherti R."/>
            <person name="Tsui H.-C.T."/>
            <person name="Winkler M.E."/>
        </authorList>
    </citation>
    <scope>NUCLEOTIDE SEQUENCE</scope>
</reference>
<feature type="region of interest" description="Disordered" evidence="1">
    <location>
        <begin position="52"/>
        <end position="80"/>
    </location>
</feature>
<sequence length="80" mass="8904">MARPFSGLDDPRVKEAVAAFDNTGSAVDAGKLIGTSPSSIKRALDFYHKAKEKDQFDTSPLPDELPSAEELLERRRHEFE</sequence>
<gene>
    <name evidence="2" type="ORF">METZ01_LOCUS304217</name>
</gene>
<evidence type="ECO:0000313" key="2">
    <source>
        <dbReference type="EMBL" id="SVC51363.1"/>
    </source>
</evidence>
<feature type="compositionally biased region" description="Basic and acidic residues" evidence="1">
    <location>
        <begin position="71"/>
        <end position="80"/>
    </location>
</feature>
<feature type="non-terminal residue" evidence="2">
    <location>
        <position position="80"/>
    </location>
</feature>
<evidence type="ECO:0000256" key="1">
    <source>
        <dbReference type="SAM" id="MobiDB-lite"/>
    </source>
</evidence>
<name>A0A382MQV6_9ZZZZ</name>
<dbReference type="EMBL" id="UINC01095352">
    <property type="protein sequence ID" value="SVC51363.1"/>
    <property type="molecule type" value="Genomic_DNA"/>
</dbReference>
<accession>A0A382MQV6</accession>
<dbReference type="AlphaFoldDB" id="A0A382MQV6"/>